<dbReference type="AlphaFoldDB" id="A0A504JCZ4"/>
<dbReference type="EMBL" id="VFWZ01000001">
    <property type="protein sequence ID" value="TPN88737.1"/>
    <property type="molecule type" value="Genomic_DNA"/>
</dbReference>
<evidence type="ECO:0000313" key="4">
    <source>
        <dbReference type="EMBL" id="TPN88737.1"/>
    </source>
</evidence>
<dbReference type="GO" id="GO:0046872">
    <property type="term" value="F:metal ion binding"/>
    <property type="evidence" value="ECO:0007669"/>
    <property type="project" value="InterPro"/>
</dbReference>
<evidence type="ECO:0000259" key="3">
    <source>
        <dbReference type="Pfam" id="PF05193"/>
    </source>
</evidence>
<sequence>MKKIFSLSVILLATAILTAQEKEKPPIGETPKDFILPKKEVLNLENGLSLVMIPYGNIPKATITVDIKSGNIHETKDQVGLSNLMGDLLKEGSTTKDSKQIANQMAEMGGNLSISVRQHNTTVSASVLYEFAPDALKLIGDILKNPRWPETDLERLKNDMKRNLAVSLSRPQTQARKDFFGKLYPDHPYGRTHSSDEMIDAFTLDNIKNFYNSNYGAQRTIVYIAGKFNTNAVKEVVQNIFTDWQKGPEPYYPVAKATSTTLTQIIDRPDAPQSTIYYGLPVIDPSHPDFIALQVTNSLLGGSFGSRITSNIREDKGYTYSPRSSVISNYKSGVWIESADVTTKHTGASIKEIKNEIVKLQNELPTEEELQGIKNYESGIFVLRNSTPGGIINQLSFIDRHNLDESYLKDRVKNIQNITPEKVKETTKKYIDPNKMTLVIVGDKKKVQQQVTEIIEKESLKQ</sequence>
<keyword evidence="1" id="KW-0732">Signal</keyword>
<proteinExistence type="predicted"/>
<dbReference type="PANTHER" id="PTHR11851:SF224">
    <property type="entry name" value="PROCESSING PROTEASE"/>
    <property type="match status" value="1"/>
</dbReference>
<gene>
    <name evidence="4" type="ORF">FHK87_00545</name>
</gene>
<accession>A0A504JCZ4</accession>
<dbReference type="Proteomes" id="UP000315540">
    <property type="component" value="Unassembled WGS sequence"/>
</dbReference>
<evidence type="ECO:0000313" key="5">
    <source>
        <dbReference type="Proteomes" id="UP000315540"/>
    </source>
</evidence>
<dbReference type="Pfam" id="PF00675">
    <property type="entry name" value="Peptidase_M16"/>
    <property type="match status" value="1"/>
</dbReference>
<feature type="signal peptide" evidence="1">
    <location>
        <begin position="1"/>
        <end position="21"/>
    </location>
</feature>
<keyword evidence="5" id="KW-1185">Reference proteome</keyword>
<name>A0A504JCZ4_9FLAO</name>
<dbReference type="RefSeq" id="WP_140588526.1">
    <property type="nucleotide sequence ID" value="NZ_VFWZ01000001.1"/>
</dbReference>
<dbReference type="InterPro" id="IPR011249">
    <property type="entry name" value="Metalloenz_LuxS/M16"/>
</dbReference>
<protein>
    <submittedName>
        <fullName evidence="4">Insulinase family protein</fullName>
    </submittedName>
</protein>
<comment type="caution">
    <text evidence="4">The sequence shown here is derived from an EMBL/GenBank/DDBJ whole genome shotgun (WGS) entry which is preliminary data.</text>
</comment>
<organism evidence="4 5">
    <name type="scientific">Aquimarina algicola</name>
    <dbReference type="NCBI Taxonomy" id="2589995"/>
    <lineage>
        <taxon>Bacteria</taxon>
        <taxon>Pseudomonadati</taxon>
        <taxon>Bacteroidota</taxon>
        <taxon>Flavobacteriia</taxon>
        <taxon>Flavobacteriales</taxon>
        <taxon>Flavobacteriaceae</taxon>
        <taxon>Aquimarina</taxon>
    </lineage>
</organism>
<feature type="chain" id="PRO_5021461041" evidence="1">
    <location>
        <begin position="22"/>
        <end position="462"/>
    </location>
</feature>
<dbReference type="InterPro" id="IPR050361">
    <property type="entry name" value="MPP/UQCRC_Complex"/>
</dbReference>
<feature type="domain" description="Peptidase M16 N-terminal" evidence="2">
    <location>
        <begin position="58"/>
        <end position="188"/>
    </location>
</feature>
<dbReference type="SUPFAM" id="SSF63411">
    <property type="entry name" value="LuxS/MPP-like metallohydrolase"/>
    <property type="match status" value="2"/>
</dbReference>
<dbReference type="InterPro" id="IPR007863">
    <property type="entry name" value="Peptidase_M16_C"/>
</dbReference>
<evidence type="ECO:0000256" key="1">
    <source>
        <dbReference type="SAM" id="SignalP"/>
    </source>
</evidence>
<dbReference type="Gene3D" id="3.30.830.10">
    <property type="entry name" value="Metalloenzyme, LuxS/M16 peptidase-like"/>
    <property type="match status" value="2"/>
</dbReference>
<dbReference type="Pfam" id="PF05193">
    <property type="entry name" value="Peptidase_M16_C"/>
    <property type="match status" value="1"/>
</dbReference>
<dbReference type="InterPro" id="IPR011765">
    <property type="entry name" value="Pept_M16_N"/>
</dbReference>
<dbReference type="PANTHER" id="PTHR11851">
    <property type="entry name" value="METALLOPROTEASE"/>
    <property type="match status" value="1"/>
</dbReference>
<reference evidence="4 5" key="1">
    <citation type="submission" date="2019-06" db="EMBL/GenBank/DDBJ databases">
        <authorList>
            <person name="Meng X."/>
        </authorList>
    </citation>
    <scope>NUCLEOTIDE SEQUENCE [LARGE SCALE GENOMIC DNA]</scope>
    <source>
        <strain evidence="4 5">M625</strain>
    </source>
</reference>
<evidence type="ECO:0000259" key="2">
    <source>
        <dbReference type="Pfam" id="PF00675"/>
    </source>
</evidence>
<dbReference type="OrthoDB" id="9811314at2"/>
<feature type="domain" description="Peptidase M16 C-terminal" evidence="3">
    <location>
        <begin position="202"/>
        <end position="375"/>
    </location>
</feature>